<dbReference type="EMBL" id="JAOAMV010000006">
    <property type="protein sequence ID" value="MCT2559850.1"/>
    <property type="molecule type" value="Genomic_DNA"/>
</dbReference>
<gene>
    <name evidence="1" type="ORF">N0B51_12770</name>
</gene>
<dbReference type="Gene3D" id="3.40.50.300">
    <property type="entry name" value="P-loop containing nucleotide triphosphate hydrolases"/>
    <property type="match status" value="1"/>
</dbReference>
<evidence type="ECO:0000313" key="2">
    <source>
        <dbReference type="Proteomes" id="UP001142648"/>
    </source>
</evidence>
<sequence length="378" mass="42949">MAGWTFDRFFSLLRTTTQSDELEDDVSEKINQVDDVFGVNRDLPLNYVFRADVDGKLLDCLSRNQHIVIYGSSKQGKTSLRKSCLQDDDYIVVSCQNRWTLTQLNSAILKRAGFKVELSESKTTTGEHKIILEFEGEGGLPFLAKAKGKTGFEGAQSTEGSIEYAALEIDPADTNDVIAALESVNFKKFIVLEDFHYLPEETQRDFSFSLKAFHEDSKFTFIIVGVWREENRLIAFNGDLTDRVISVDVDRWSPEHLREVIKAGEPLLNVTFDDAFREQLIERAFESVHIVQEACRKTLRTENVFHTQDQHKIVAARANVQNVVADVVAEHQGRYSGDAEVGDICSAFLSRRKTRIRTPSSSDIKNYQVVPPEWKRPE</sequence>
<dbReference type="InterPro" id="IPR027417">
    <property type="entry name" value="P-loop_NTPase"/>
</dbReference>
<dbReference type="Proteomes" id="UP001142648">
    <property type="component" value="Unassembled WGS sequence"/>
</dbReference>
<comment type="caution">
    <text evidence="1">The sequence shown here is derived from an EMBL/GenBank/DDBJ whole genome shotgun (WGS) entry which is preliminary data.</text>
</comment>
<name>A0A9X2W2M5_9SPHN</name>
<dbReference type="AlphaFoldDB" id="A0A9X2W2M5"/>
<dbReference type="RefSeq" id="WP_259962840.1">
    <property type="nucleotide sequence ID" value="NZ_JAOAMV010000006.1"/>
</dbReference>
<reference evidence="1" key="1">
    <citation type="submission" date="2022-09" db="EMBL/GenBank/DDBJ databases">
        <title>The genome sequence of Tsuneonella sp. YG55.</title>
        <authorList>
            <person name="Liu Y."/>
        </authorList>
    </citation>
    <scope>NUCLEOTIDE SEQUENCE</scope>
    <source>
        <strain evidence="1">YG55</strain>
    </source>
</reference>
<evidence type="ECO:0000313" key="1">
    <source>
        <dbReference type="EMBL" id="MCT2559850.1"/>
    </source>
</evidence>
<keyword evidence="2" id="KW-1185">Reference proteome</keyword>
<organism evidence="1 2">
    <name type="scientific">Tsuneonella litorea</name>
    <dbReference type="NCBI Taxonomy" id="2976475"/>
    <lineage>
        <taxon>Bacteria</taxon>
        <taxon>Pseudomonadati</taxon>
        <taxon>Pseudomonadota</taxon>
        <taxon>Alphaproteobacteria</taxon>
        <taxon>Sphingomonadales</taxon>
        <taxon>Erythrobacteraceae</taxon>
        <taxon>Tsuneonella</taxon>
    </lineage>
</organism>
<proteinExistence type="predicted"/>
<dbReference type="SUPFAM" id="SSF52540">
    <property type="entry name" value="P-loop containing nucleoside triphosphate hydrolases"/>
    <property type="match status" value="1"/>
</dbReference>
<accession>A0A9X2W2M5</accession>
<protein>
    <submittedName>
        <fullName evidence="1">Uncharacterized protein</fullName>
    </submittedName>
</protein>